<comment type="caution">
    <text evidence="2">The sequence shown here is derived from an EMBL/GenBank/DDBJ whole genome shotgun (WGS) entry which is preliminary data.</text>
</comment>
<feature type="compositionally biased region" description="Basic and acidic residues" evidence="1">
    <location>
        <begin position="63"/>
        <end position="72"/>
    </location>
</feature>
<keyword evidence="3" id="KW-1185">Reference proteome</keyword>
<proteinExistence type="predicted"/>
<feature type="compositionally biased region" description="Basic and acidic residues" evidence="1">
    <location>
        <begin position="187"/>
        <end position="214"/>
    </location>
</feature>
<dbReference type="InterPro" id="IPR039322">
    <property type="entry name" value="MOM1"/>
</dbReference>
<feature type="compositionally biased region" description="Basic and acidic residues" evidence="1">
    <location>
        <begin position="1"/>
        <end position="15"/>
    </location>
</feature>
<dbReference type="Proteomes" id="UP001642360">
    <property type="component" value="Unassembled WGS sequence"/>
</dbReference>
<accession>A0ABC8TCL5</accession>
<dbReference type="EMBL" id="CAUOFW020004347">
    <property type="protein sequence ID" value="CAK9165205.1"/>
    <property type="molecule type" value="Genomic_DNA"/>
</dbReference>
<reference evidence="2 3" key="1">
    <citation type="submission" date="2024-02" db="EMBL/GenBank/DDBJ databases">
        <authorList>
            <person name="Vignale AGUSTIN F."/>
            <person name="Sosa J E."/>
            <person name="Modenutti C."/>
        </authorList>
    </citation>
    <scope>NUCLEOTIDE SEQUENCE [LARGE SCALE GENOMIC DNA]</scope>
</reference>
<dbReference type="PANTHER" id="PTHR35116">
    <property type="entry name" value="HELICASE PROTEIN MOM1"/>
    <property type="match status" value="1"/>
</dbReference>
<feature type="compositionally biased region" description="Basic and acidic residues" evidence="1">
    <location>
        <begin position="124"/>
        <end position="154"/>
    </location>
</feature>
<feature type="compositionally biased region" description="Low complexity" evidence="1">
    <location>
        <begin position="103"/>
        <end position="121"/>
    </location>
</feature>
<sequence>MANDTRSTRKSKEDESSSSGKRFVSGKGCSTSAFGATNTPGLRRSSRETSSRKQITSSPSSTRKSERLEKRTPTTPPVKKKFERIQKHKMPSPLKRSDRGKKNISSSSSGSKKSDIRSVSSGIKQKEKRETNVKKLTMEARKVNKSEKHDLKPVDRKRKRMDARTYKSLFKLQKRDITADVDEELERPDKLSQVDGGDDRSSGSKQVDDGDDECSGKLEEKLREECVDIASEGSHAENNGNHVEVELPYSSRTHSCTEELYKPSDEEGIKASKSGAMVTETLVAVKRVVVNDGDVDLGSGSLAIPSKTKKYTTDEDFNPSATVACKDICISASEAVSSPSSVSKKIVELCVACSTRRRY</sequence>
<organism evidence="2 3">
    <name type="scientific">Ilex paraguariensis</name>
    <name type="common">yerba mate</name>
    <dbReference type="NCBI Taxonomy" id="185542"/>
    <lineage>
        <taxon>Eukaryota</taxon>
        <taxon>Viridiplantae</taxon>
        <taxon>Streptophyta</taxon>
        <taxon>Embryophyta</taxon>
        <taxon>Tracheophyta</taxon>
        <taxon>Spermatophyta</taxon>
        <taxon>Magnoliopsida</taxon>
        <taxon>eudicotyledons</taxon>
        <taxon>Gunneridae</taxon>
        <taxon>Pentapetalae</taxon>
        <taxon>asterids</taxon>
        <taxon>campanulids</taxon>
        <taxon>Aquifoliales</taxon>
        <taxon>Aquifoliaceae</taxon>
        <taxon>Ilex</taxon>
    </lineage>
</organism>
<dbReference type="PANTHER" id="PTHR35116:SF2">
    <property type="entry name" value="ATP-DEPENDENT HELICASE FAMILY PROTEIN-RELATED"/>
    <property type="match status" value="1"/>
</dbReference>
<evidence type="ECO:0000313" key="3">
    <source>
        <dbReference type="Proteomes" id="UP001642360"/>
    </source>
</evidence>
<feature type="compositionally biased region" description="Basic residues" evidence="1">
    <location>
        <begin position="78"/>
        <end position="90"/>
    </location>
</feature>
<feature type="compositionally biased region" description="Polar residues" evidence="1">
    <location>
        <begin position="52"/>
        <end position="62"/>
    </location>
</feature>
<protein>
    <submittedName>
        <fullName evidence="2">Uncharacterized protein</fullName>
    </submittedName>
</protein>
<feature type="compositionally biased region" description="Polar residues" evidence="1">
    <location>
        <begin position="28"/>
        <end position="40"/>
    </location>
</feature>
<evidence type="ECO:0000313" key="2">
    <source>
        <dbReference type="EMBL" id="CAK9165205.1"/>
    </source>
</evidence>
<dbReference type="AlphaFoldDB" id="A0ABC8TCL5"/>
<gene>
    <name evidence="2" type="ORF">ILEXP_LOCUS34362</name>
</gene>
<evidence type="ECO:0000256" key="1">
    <source>
        <dbReference type="SAM" id="MobiDB-lite"/>
    </source>
</evidence>
<feature type="region of interest" description="Disordered" evidence="1">
    <location>
        <begin position="1"/>
        <end position="214"/>
    </location>
</feature>
<name>A0ABC8TCL5_9AQUA</name>